<reference evidence="5" key="1">
    <citation type="submission" date="2018-05" db="EMBL/GenBank/DDBJ databases">
        <authorList>
            <person name="Lanie J.A."/>
            <person name="Ng W.-L."/>
            <person name="Kazmierczak K.M."/>
            <person name="Andrzejewski T.M."/>
            <person name="Davidsen T.M."/>
            <person name="Wayne K.J."/>
            <person name="Tettelin H."/>
            <person name="Glass J.I."/>
            <person name="Rusch D."/>
            <person name="Podicherti R."/>
            <person name="Tsui H.-C.T."/>
            <person name="Winkler M.E."/>
        </authorList>
    </citation>
    <scope>NUCLEOTIDE SEQUENCE</scope>
</reference>
<dbReference type="SUPFAM" id="SSF51338">
    <property type="entry name" value="Composite domain of metallo-dependent hydrolases"/>
    <property type="match status" value="1"/>
</dbReference>
<dbReference type="PANTHER" id="PTHR43794:SF11">
    <property type="entry name" value="AMIDOHYDROLASE-RELATED DOMAIN-CONTAINING PROTEIN"/>
    <property type="match status" value="1"/>
</dbReference>
<evidence type="ECO:0000256" key="3">
    <source>
        <dbReference type="ARBA" id="ARBA00022833"/>
    </source>
</evidence>
<dbReference type="SUPFAM" id="SSF51556">
    <property type="entry name" value="Metallo-dependent hydrolases"/>
    <property type="match status" value="1"/>
</dbReference>
<dbReference type="InterPro" id="IPR050287">
    <property type="entry name" value="MTA/SAH_deaminase"/>
</dbReference>
<dbReference type="GO" id="GO:0019239">
    <property type="term" value="F:deaminase activity"/>
    <property type="evidence" value="ECO:0007669"/>
    <property type="project" value="UniProtKB-ARBA"/>
</dbReference>
<dbReference type="Pfam" id="PF01979">
    <property type="entry name" value="Amidohydro_1"/>
    <property type="match status" value="1"/>
</dbReference>
<dbReference type="AlphaFoldDB" id="A0A382DQP5"/>
<dbReference type="EMBL" id="UINC01040336">
    <property type="protein sequence ID" value="SVB40061.1"/>
    <property type="molecule type" value="Genomic_DNA"/>
</dbReference>
<evidence type="ECO:0000256" key="2">
    <source>
        <dbReference type="ARBA" id="ARBA00022801"/>
    </source>
</evidence>
<keyword evidence="1" id="KW-0479">Metal-binding</keyword>
<dbReference type="Gene3D" id="3.20.20.140">
    <property type="entry name" value="Metal-dependent hydrolases"/>
    <property type="match status" value="1"/>
</dbReference>
<protein>
    <recommendedName>
        <fullName evidence="4">Amidohydrolase-related domain-containing protein</fullName>
    </recommendedName>
</protein>
<dbReference type="InterPro" id="IPR006680">
    <property type="entry name" value="Amidohydro-rel"/>
</dbReference>
<accession>A0A382DQP5</accession>
<dbReference type="InterPro" id="IPR032466">
    <property type="entry name" value="Metal_Hydrolase"/>
</dbReference>
<proteinExistence type="predicted"/>
<dbReference type="Gene3D" id="2.30.40.10">
    <property type="entry name" value="Urease, subunit C, domain 1"/>
    <property type="match status" value="1"/>
</dbReference>
<evidence type="ECO:0000313" key="5">
    <source>
        <dbReference type="EMBL" id="SVB40061.1"/>
    </source>
</evidence>
<name>A0A382DQP5_9ZZZZ</name>
<dbReference type="PANTHER" id="PTHR43794">
    <property type="entry name" value="AMINOHYDROLASE SSNA-RELATED"/>
    <property type="match status" value="1"/>
</dbReference>
<organism evidence="5">
    <name type="scientific">marine metagenome</name>
    <dbReference type="NCBI Taxonomy" id="408172"/>
    <lineage>
        <taxon>unclassified sequences</taxon>
        <taxon>metagenomes</taxon>
        <taxon>ecological metagenomes</taxon>
    </lineage>
</organism>
<dbReference type="CDD" id="cd01298">
    <property type="entry name" value="ATZ_TRZ_like"/>
    <property type="match status" value="1"/>
</dbReference>
<feature type="domain" description="Amidohydrolase-related" evidence="4">
    <location>
        <begin position="89"/>
        <end position="340"/>
    </location>
</feature>
<gene>
    <name evidence="5" type="ORF">METZ01_LOCUS192915</name>
</gene>
<evidence type="ECO:0000259" key="4">
    <source>
        <dbReference type="Pfam" id="PF01979"/>
    </source>
</evidence>
<dbReference type="InterPro" id="IPR011059">
    <property type="entry name" value="Metal-dep_hydrolase_composite"/>
</dbReference>
<keyword evidence="3" id="KW-0862">Zinc</keyword>
<feature type="non-terminal residue" evidence="5">
    <location>
        <position position="340"/>
    </location>
</feature>
<dbReference type="FunFam" id="3.20.20.140:FF:000014">
    <property type="entry name" value="5-methylthioadenosine/S-adenosylhomocysteine deaminase"/>
    <property type="match status" value="1"/>
</dbReference>
<dbReference type="GO" id="GO:0046872">
    <property type="term" value="F:metal ion binding"/>
    <property type="evidence" value="ECO:0007669"/>
    <property type="project" value="UniProtKB-KW"/>
</dbReference>
<evidence type="ECO:0000256" key="1">
    <source>
        <dbReference type="ARBA" id="ARBA00022723"/>
    </source>
</evidence>
<sequence>MMAKRSWIWSVTIWWLLFSAAVLVQSSDLPREVDLLLTGGTVVTVDTSGRVITDGAVAIDGSVIVAVGSSAEVASAVNAIEIVDTSGQIVMPGLVNTHTHAPMVMYRGLADDLALMEWLEQYIFPAEAKTVTPEFVRVGAALAALEMIRSGTTTFVDMYYFEEVIAEVVLEAGLRAVLGQTIIEFPAPDAAVPDVALARAEAFVQAWRGHERINPAVAPHAMYTLDENNLVAARNLALRYEVPILIHLAETENELSIAREQYGLTPTGYLESIGFLGSSVVAAHGVWVSGADIEILKRHGVGVSHNPESNMKLASGVAPVSRYLAAGVDLGLGTDGAASN</sequence>
<dbReference type="GO" id="GO:0016814">
    <property type="term" value="F:hydrolase activity, acting on carbon-nitrogen (but not peptide) bonds, in cyclic amidines"/>
    <property type="evidence" value="ECO:0007669"/>
    <property type="project" value="UniProtKB-ARBA"/>
</dbReference>
<keyword evidence="2" id="KW-0378">Hydrolase</keyword>